<dbReference type="EMBL" id="JAWDJW010006607">
    <property type="protein sequence ID" value="KAK3064122.1"/>
    <property type="molecule type" value="Genomic_DNA"/>
</dbReference>
<comment type="caution">
    <text evidence="1">The sequence shown here is derived from an EMBL/GenBank/DDBJ whole genome shotgun (WGS) entry which is preliminary data.</text>
</comment>
<reference evidence="1" key="1">
    <citation type="submission" date="2024-09" db="EMBL/GenBank/DDBJ databases">
        <title>Black Yeasts Isolated from many extreme environments.</title>
        <authorList>
            <person name="Coleine C."/>
            <person name="Stajich J.E."/>
            <person name="Selbmann L."/>
        </authorList>
    </citation>
    <scope>NUCLEOTIDE SEQUENCE</scope>
    <source>
        <strain evidence="1">CCFEE 5737</strain>
    </source>
</reference>
<gene>
    <name evidence="1" type="ORF">LTS18_009940</name>
</gene>
<sequence length="234" mass="24622">MTTNTTYLITGANRGIGRGLVTAYLLRPHSTVIAAVRDLEKSTSKDLANLPTAQGSKLITVKIDSISESDPSEAVKSLSEHSVSQLDVVIANAGDSRYAPVADVSVGGMMYLYKTNTIGPLLLLQATLPLLKAASTPKFIVISSTLGSLTMGIQYPLHSVAYAASKAAINMVMRHAYKENPWLITLPICPGWAATDMGNDGAAAAGLKEAPVPVDVSVKGVVQEVDELVRTDDG</sequence>
<protein>
    <submittedName>
        <fullName evidence="1">Uncharacterized protein</fullName>
    </submittedName>
</protein>
<evidence type="ECO:0000313" key="2">
    <source>
        <dbReference type="Proteomes" id="UP001186974"/>
    </source>
</evidence>
<keyword evidence="2" id="KW-1185">Reference proteome</keyword>
<proteinExistence type="predicted"/>
<feature type="non-terminal residue" evidence="1">
    <location>
        <position position="234"/>
    </location>
</feature>
<evidence type="ECO:0000313" key="1">
    <source>
        <dbReference type="EMBL" id="KAK3064122.1"/>
    </source>
</evidence>
<name>A0ACC3D9T5_9PEZI</name>
<accession>A0ACC3D9T5</accession>
<dbReference type="Proteomes" id="UP001186974">
    <property type="component" value="Unassembled WGS sequence"/>
</dbReference>
<organism evidence="1 2">
    <name type="scientific">Coniosporium uncinatum</name>
    <dbReference type="NCBI Taxonomy" id="93489"/>
    <lineage>
        <taxon>Eukaryota</taxon>
        <taxon>Fungi</taxon>
        <taxon>Dikarya</taxon>
        <taxon>Ascomycota</taxon>
        <taxon>Pezizomycotina</taxon>
        <taxon>Dothideomycetes</taxon>
        <taxon>Dothideomycetes incertae sedis</taxon>
        <taxon>Coniosporium</taxon>
    </lineage>
</organism>